<accession>A0ABS5S3G0</accession>
<sequence>MKVVNLISIGLFFLICLSSCGISKSIKNRPDVSIYSDEIPDRVKINDSTFVAGNNFLLKNKQGQWEMYVEGNPLQIGKITGSLTQELLQRQEAIFFNKIEDLVPSKTKLYALRKFLAWYNRKMYLHIPEEYKTEIYGVSRYSSEDYNTIAQPYLRSLYLHGAHDIGHAMQDLMLVGCSTFAVWNGKSKDGELLVGRNFDFYAGDDFAKEKIIAFVNPELGHKFMSVTWGGMIGVVSGMNEKGLTVTINAGKSEIPWVAKTPVSIVAREILQYAETIEEAVAIAKKREVFVSEAIFVGSAKDRKAAIIEVSPNNFGVYEVENSDKLICSNHFQSDAYKSDGRNSKWIAESHSQYRFDRMEELISEEEKMDVGNAVALLRNKEGLENKELGFGNEKALNQLLAHHGIVFKPESLQVWVSSNPYQLGEFVAYDLREIFRDRELNPLKKSISKENLNISEDPFLKTQEYADYEAYRTLERKIEYAIENNKKLELEDLNALQKKNKNYWKPYYLTGKYYYNNGYNVAAKIEFEKALKKEIPSLAERKEIERYVKKLR</sequence>
<dbReference type="PANTHER" id="PTHR35190:SF2">
    <property type="entry name" value="PROTEIN DCD1B"/>
    <property type="match status" value="1"/>
</dbReference>
<dbReference type="Gene3D" id="3.60.60.10">
    <property type="entry name" value="Penicillin V Acylase, Chain A"/>
    <property type="match status" value="1"/>
</dbReference>
<dbReference type="InterPro" id="IPR047803">
    <property type="entry name" value="DCD1A/B-like"/>
</dbReference>
<dbReference type="Pfam" id="PF03417">
    <property type="entry name" value="AAT"/>
    <property type="match status" value="1"/>
</dbReference>
<name>A0ABS5S3G0_9FLAO</name>
<dbReference type="InterPro" id="IPR005079">
    <property type="entry name" value="Peptidase_C45_hydrolase"/>
</dbReference>
<dbReference type="PANTHER" id="PTHR35190">
    <property type="entry name" value="PROTEIN DCD1B"/>
    <property type="match status" value="1"/>
</dbReference>
<comment type="caution">
    <text evidence="2">The sequence shown here is derived from an EMBL/GenBank/DDBJ whole genome shotgun (WGS) entry which is preliminary data.</text>
</comment>
<organism evidence="2 3">
    <name type="scientific">Aequorivita echinoideorum</name>
    <dbReference type="NCBI Taxonomy" id="1549647"/>
    <lineage>
        <taxon>Bacteria</taxon>
        <taxon>Pseudomonadati</taxon>
        <taxon>Bacteroidota</taxon>
        <taxon>Flavobacteriia</taxon>
        <taxon>Flavobacteriales</taxon>
        <taxon>Flavobacteriaceae</taxon>
        <taxon>Aequorivita</taxon>
    </lineage>
</organism>
<evidence type="ECO:0000259" key="1">
    <source>
        <dbReference type="Pfam" id="PF03417"/>
    </source>
</evidence>
<dbReference type="RefSeq" id="WP_214112589.1">
    <property type="nucleotide sequence ID" value="NZ_JAHCTB010000002.1"/>
</dbReference>
<dbReference type="NCBIfam" id="NF040521">
    <property type="entry name" value="C45_proenzyme"/>
    <property type="match status" value="1"/>
</dbReference>
<dbReference type="InterPro" id="IPR047794">
    <property type="entry name" value="C45_proenzyme-like"/>
</dbReference>
<reference evidence="2 3" key="1">
    <citation type="submission" date="2021-05" db="EMBL/GenBank/DDBJ databases">
        <title>Aequorivita echinoideorum JCM 30378 genome.</title>
        <authorList>
            <person name="Zhang H."/>
            <person name="Li C."/>
        </authorList>
    </citation>
    <scope>NUCLEOTIDE SEQUENCE [LARGE SCALE GENOMIC DNA]</scope>
    <source>
        <strain evidence="2 3">JCM30378</strain>
    </source>
</reference>
<keyword evidence="3" id="KW-1185">Reference proteome</keyword>
<dbReference type="Proteomes" id="UP001297092">
    <property type="component" value="Unassembled WGS sequence"/>
</dbReference>
<evidence type="ECO:0000313" key="2">
    <source>
        <dbReference type="EMBL" id="MBT0607736.1"/>
    </source>
</evidence>
<proteinExistence type="predicted"/>
<protein>
    <submittedName>
        <fullName evidence="2">Acyl-CoA--6-aminopenicillanic acid acyl-transferase</fullName>
    </submittedName>
</protein>
<feature type="domain" description="Peptidase C45 hydrolase" evidence="1">
    <location>
        <begin position="187"/>
        <end position="384"/>
    </location>
</feature>
<evidence type="ECO:0000313" key="3">
    <source>
        <dbReference type="Proteomes" id="UP001297092"/>
    </source>
</evidence>
<dbReference type="EMBL" id="JAHCTB010000002">
    <property type="protein sequence ID" value="MBT0607736.1"/>
    <property type="molecule type" value="Genomic_DNA"/>
</dbReference>
<gene>
    <name evidence="2" type="ORF">KIV10_06035</name>
</gene>